<dbReference type="Gene3D" id="3.10.105.10">
    <property type="entry name" value="Dipeptide-binding Protein, Domain 3"/>
    <property type="match status" value="1"/>
</dbReference>
<dbReference type="InterPro" id="IPR030678">
    <property type="entry name" value="Peptide/Ni-bd"/>
</dbReference>
<dbReference type="Gene3D" id="3.90.76.10">
    <property type="entry name" value="Dipeptide-binding Protein, Domain 1"/>
    <property type="match status" value="1"/>
</dbReference>
<comment type="similarity">
    <text evidence="1">Belongs to the bacterial solute-binding protein 5 family.</text>
</comment>
<keyword evidence="7" id="KW-1185">Reference proteome</keyword>
<evidence type="ECO:0000256" key="3">
    <source>
        <dbReference type="ARBA" id="ARBA00022729"/>
    </source>
</evidence>
<evidence type="ECO:0000259" key="5">
    <source>
        <dbReference type="Pfam" id="PF00496"/>
    </source>
</evidence>
<evidence type="ECO:0000256" key="4">
    <source>
        <dbReference type="SAM" id="MobiDB-lite"/>
    </source>
</evidence>
<protein>
    <submittedName>
        <fullName evidence="6">Peptide/nickel transport system substrate-binding protein</fullName>
    </submittedName>
</protein>
<reference evidence="7" key="1">
    <citation type="submission" date="2017-01" db="EMBL/GenBank/DDBJ databases">
        <authorList>
            <person name="Varghese N."/>
            <person name="Submissions S."/>
        </authorList>
    </citation>
    <scope>NUCLEOTIDE SEQUENCE [LARGE SCALE GENOMIC DNA]</scope>
    <source>
        <strain evidence="7">CGMCC 1.7737</strain>
    </source>
</reference>
<evidence type="ECO:0000313" key="6">
    <source>
        <dbReference type="EMBL" id="SIR25247.1"/>
    </source>
</evidence>
<gene>
    <name evidence="6" type="ORF">SAMN05421858_1998</name>
</gene>
<dbReference type="GO" id="GO:1904680">
    <property type="term" value="F:peptide transmembrane transporter activity"/>
    <property type="evidence" value="ECO:0007669"/>
    <property type="project" value="TreeGrafter"/>
</dbReference>
<feature type="domain" description="Solute-binding protein family 5" evidence="5">
    <location>
        <begin position="124"/>
        <end position="482"/>
    </location>
</feature>
<evidence type="ECO:0000256" key="2">
    <source>
        <dbReference type="ARBA" id="ARBA00022448"/>
    </source>
</evidence>
<dbReference type="EMBL" id="FTNO01000001">
    <property type="protein sequence ID" value="SIR25247.1"/>
    <property type="molecule type" value="Genomic_DNA"/>
</dbReference>
<dbReference type="GO" id="GO:0043190">
    <property type="term" value="C:ATP-binding cassette (ABC) transporter complex"/>
    <property type="evidence" value="ECO:0007669"/>
    <property type="project" value="InterPro"/>
</dbReference>
<evidence type="ECO:0000313" key="7">
    <source>
        <dbReference type="Proteomes" id="UP000186914"/>
    </source>
</evidence>
<evidence type="ECO:0000256" key="1">
    <source>
        <dbReference type="ARBA" id="ARBA00005695"/>
    </source>
</evidence>
<proteinExistence type="inferred from homology"/>
<dbReference type="PANTHER" id="PTHR30290:SF9">
    <property type="entry name" value="OLIGOPEPTIDE-BINDING PROTEIN APPA"/>
    <property type="match status" value="1"/>
</dbReference>
<dbReference type="InterPro" id="IPR039424">
    <property type="entry name" value="SBP_5"/>
</dbReference>
<organism evidence="6 7">
    <name type="scientific">Haladaptatus litoreus</name>
    <dbReference type="NCBI Taxonomy" id="553468"/>
    <lineage>
        <taxon>Archaea</taxon>
        <taxon>Methanobacteriati</taxon>
        <taxon>Methanobacteriota</taxon>
        <taxon>Stenosarchaea group</taxon>
        <taxon>Halobacteria</taxon>
        <taxon>Halobacteriales</taxon>
        <taxon>Haladaptataceae</taxon>
        <taxon>Haladaptatus</taxon>
    </lineage>
</organism>
<keyword evidence="3" id="KW-0732">Signal</keyword>
<dbReference type="Proteomes" id="UP000186914">
    <property type="component" value="Unassembled WGS sequence"/>
</dbReference>
<name>A0A1N6ZEP0_9EURY</name>
<dbReference type="PANTHER" id="PTHR30290">
    <property type="entry name" value="PERIPLASMIC BINDING COMPONENT OF ABC TRANSPORTER"/>
    <property type="match status" value="1"/>
</dbReference>
<dbReference type="AlphaFoldDB" id="A0A1N6ZEP0"/>
<dbReference type="GO" id="GO:0042597">
    <property type="term" value="C:periplasmic space"/>
    <property type="evidence" value="ECO:0007669"/>
    <property type="project" value="UniProtKB-ARBA"/>
</dbReference>
<dbReference type="Gene3D" id="3.40.190.10">
    <property type="entry name" value="Periplasmic binding protein-like II"/>
    <property type="match status" value="1"/>
</dbReference>
<keyword evidence="2" id="KW-0813">Transport</keyword>
<dbReference type="InterPro" id="IPR000914">
    <property type="entry name" value="SBP_5_dom"/>
</dbReference>
<dbReference type="PIRSF" id="PIRSF002741">
    <property type="entry name" value="MppA"/>
    <property type="match status" value="1"/>
</dbReference>
<feature type="compositionally biased region" description="Gly residues" evidence="4">
    <location>
        <begin position="58"/>
        <end position="78"/>
    </location>
</feature>
<sequence>MGLLDAGNDDLYHRYIMDCAPYQGMPDETMNRRTYLKFAGGAAASAALAGCTGGDGNQDGTNTGDGGNGGGGGGGGQSGDFAVTITQGQMPSTLDPHNHRETTTDNVVLQAYEGLLSRNAEGKITNSLATEYERVNDGTVQFTIRDDVQFHNGDDLTPEDVAFSINRIVQSDVGGLESPQSDQLSGVTGAEVVDGNVQVSSDGINPIVFALFASYCDIVQQQWIENNNSSFIAKNMNGTGPFELQNYQEDVRVVFQRNENYWREPAAVSELTFNSATESSTRVNQLINGETDIVVNVPPQDAERVRGSNSTRLAAKASTRVIYNAMRYNVEPFSSAQFRRAMNLAIDLPSIIDNVLSGFADPTGQPTLDGFTGYNSNVNPYGTNRQEAERLVEESGHAGANITLHTPVGRYLKDVEIAQAVSEQINQLGNVNCSVQQRDFNTLAGELSDGNLDTSPKFYLIGWGNATFDASQTIIPLLTTDGALTSYSNEEVDTQMNEAQNMPDGNERNSKLQEVNQLLHDQAPWIFLNRQYSVYGVSERLKWQARADERIEAYAISQN</sequence>
<dbReference type="GO" id="GO:0015833">
    <property type="term" value="P:peptide transport"/>
    <property type="evidence" value="ECO:0007669"/>
    <property type="project" value="TreeGrafter"/>
</dbReference>
<feature type="region of interest" description="Disordered" evidence="4">
    <location>
        <begin position="58"/>
        <end position="82"/>
    </location>
</feature>
<accession>A0A1N6ZEP0</accession>
<dbReference type="Pfam" id="PF00496">
    <property type="entry name" value="SBP_bac_5"/>
    <property type="match status" value="1"/>
</dbReference>
<dbReference type="SUPFAM" id="SSF53850">
    <property type="entry name" value="Periplasmic binding protein-like II"/>
    <property type="match status" value="1"/>
</dbReference>